<dbReference type="HOGENOM" id="CLU_048245_0_0_5"/>
<sequence>MSAAPSLYEAFLARKAIVDPPTGIDAPVDLPDALFAFQADIVRWSLRRGRAALFAGTGLGKSLMELAWGQAVHRETGRPVLLLTPLAVSAQMVREAEKFGLSARQVASADDCVAGVNIANYQKIGNFDLGRFGGVILDESSILKSTDGHYRTRLIEECQAVPFRLAATATPAPNDFMELGNHAEFLGIMSYTDMLATFFTHDNGDTQKWRLKGHAENEFWKWMASWSVMLRKPSDLGYADAGYDLPPLQFVQHTVGADYAPNIDTGMLFPMQAQTLQERIAARRSTVDQRVALAASITPPDRPFVWWCNLNEESAQLARMIPGAVETKGSDPDDIKERKLLDFSEGRTRVLVTKAGVAGFGMNWQHCADTGFVGLNDSFEQFYQAVRRFWRFGQTRPVTAHVIASEIEGATTANIRRKESDAERMAAAMVMHMADLSSAAVRGSVRDTLAYDPRQPIILPNFLEAA</sequence>
<dbReference type="SMART" id="SM00487">
    <property type="entry name" value="DEXDc"/>
    <property type="match status" value="1"/>
</dbReference>
<dbReference type="OrthoDB" id="9800801at2"/>
<gene>
    <name evidence="2" type="ORF">NX02_04355</name>
</gene>
<organism evidence="2 3">
    <name type="scientific">Sphingomonas sanxanigenens DSM 19645 = NX02</name>
    <dbReference type="NCBI Taxonomy" id="1123269"/>
    <lineage>
        <taxon>Bacteria</taxon>
        <taxon>Pseudomonadati</taxon>
        <taxon>Pseudomonadota</taxon>
        <taxon>Alphaproteobacteria</taxon>
        <taxon>Sphingomonadales</taxon>
        <taxon>Sphingomonadaceae</taxon>
        <taxon>Sphingomonas</taxon>
    </lineage>
</organism>
<evidence type="ECO:0000313" key="3">
    <source>
        <dbReference type="Proteomes" id="UP000018851"/>
    </source>
</evidence>
<dbReference type="Gene3D" id="3.40.50.300">
    <property type="entry name" value="P-loop containing nucleotide triphosphate hydrolases"/>
    <property type="match status" value="2"/>
</dbReference>
<name>W0A3U3_9SPHN</name>
<proteinExistence type="predicted"/>
<evidence type="ECO:0000259" key="1">
    <source>
        <dbReference type="SMART" id="SM00487"/>
    </source>
</evidence>
<feature type="domain" description="Helicase ATP-binding" evidence="1">
    <location>
        <begin position="30"/>
        <end position="202"/>
    </location>
</feature>
<dbReference type="InterPro" id="IPR027417">
    <property type="entry name" value="P-loop_NTPase"/>
</dbReference>
<dbReference type="KEGG" id="ssan:NX02_04355"/>
<dbReference type="Proteomes" id="UP000018851">
    <property type="component" value="Chromosome"/>
</dbReference>
<protein>
    <recommendedName>
        <fullName evidence="1">Helicase ATP-binding domain-containing protein</fullName>
    </recommendedName>
</protein>
<keyword evidence="3" id="KW-1185">Reference proteome</keyword>
<accession>W0A3U3</accession>
<dbReference type="AlphaFoldDB" id="W0A3U3"/>
<dbReference type="STRING" id="1123269.NX02_04355"/>
<dbReference type="InterPro" id="IPR014001">
    <property type="entry name" value="Helicase_ATP-bd"/>
</dbReference>
<evidence type="ECO:0000313" key="2">
    <source>
        <dbReference type="EMBL" id="AHE52619.1"/>
    </source>
</evidence>
<dbReference type="eggNOG" id="COG0553">
    <property type="taxonomic scope" value="Bacteria"/>
</dbReference>
<dbReference type="EMBL" id="CP006644">
    <property type="protein sequence ID" value="AHE52619.1"/>
    <property type="molecule type" value="Genomic_DNA"/>
</dbReference>
<dbReference type="SUPFAM" id="SSF52540">
    <property type="entry name" value="P-loop containing nucleoside triphosphate hydrolases"/>
    <property type="match status" value="2"/>
</dbReference>
<dbReference type="RefSeq" id="WP_025290916.1">
    <property type="nucleotide sequence ID" value="NZ_CP006644.1"/>
</dbReference>
<reference evidence="2 3" key="1">
    <citation type="submission" date="2013-07" db="EMBL/GenBank/DDBJ databases">
        <title>Completed genome of Sphingomonas sanxanigenens NX02.</title>
        <authorList>
            <person name="Ma T."/>
            <person name="Huang H."/>
            <person name="Wu M."/>
            <person name="Li X."/>
            <person name="Li G."/>
        </authorList>
    </citation>
    <scope>NUCLEOTIDE SEQUENCE [LARGE SCALE GENOMIC DNA]</scope>
    <source>
        <strain evidence="2 3">NX02</strain>
    </source>
</reference>
<dbReference type="PATRIC" id="fig|1123269.5.peg.847"/>